<comment type="caution">
    <text evidence="2">The sequence shown here is derived from an EMBL/GenBank/DDBJ whole genome shotgun (WGS) entry which is preliminary data.</text>
</comment>
<evidence type="ECO:0000313" key="3">
    <source>
        <dbReference type="Proteomes" id="UP000030377"/>
    </source>
</evidence>
<dbReference type="Proteomes" id="UP000030377">
    <property type="component" value="Unassembled WGS sequence"/>
</dbReference>
<feature type="region of interest" description="Disordered" evidence="1">
    <location>
        <begin position="146"/>
        <end position="190"/>
    </location>
</feature>
<evidence type="ECO:0000313" key="2">
    <source>
        <dbReference type="EMBL" id="KGT73671.1"/>
    </source>
</evidence>
<accession>A0A0A3XKJ4</accession>
<gene>
    <name evidence="2" type="ORF">MA20_42720</name>
</gene>
<evidence type="ECO:0000256" key="1">
    <source>
        <dbReference type="SAM" id="MobiDB-lite"/>
    </source>
</evidence>
<name>A0A0A3XKJ4_BRAJP</name>
<protein>
    <submittedName>
        <fullName evidence="2">Uncharacterized protein</fullName>
    </submittedName>
</protein>
<feature type="compositionally biased region" description="Basic and acidic residues" evidence="1">
    <location>
        <begin position="152"/>
        <end position="163"/>
    </location>
</feature>
<sequence>MSPETLTRLAGAMTEFATAWAADVEALRAAENELATTTSLLDTSNMRRDDLQGDLNSALADNKLLLDRNAFLEAQIQLIADRAQDAENGMAAVRQRVDATVRGDGTVRERASAAQPAALKLAAEPGSTSERLAGLARELEAIRPVAPAAPRQVRELDADKPDGTDLPQDPPPIAHRTMPPSNDFIRQAAQ</sequence>
<proteinExistence type="predicted"/>
<reference evidence="2 3" key="1">
    <citation type="submission" date="2014-09" db="EMBL/GenBank/DDBJ databases">
        <title>Draft genome of Bradyrhizobium japonicum Is-34.</title>
        <authorList>
            <person name="Tsurumaru H."/>
            <person name="Yamakawa T."/>
            <person name="Hashimoto S."/>
            <person name="Okizaki K."/>
            <person name="Kanesaki Y."/>
            <person name="Yoshikawa H."/>
            <person name="Yajima S."/>
        </authorList>
    </citation>
    <scope>NUCLEOTIDE SEQUENCE [LARGE SCALE GENOMIC DNA]</scope>
    <source>
        <strain evidence="2 3">Is-34</strain>
    </source>
</reference>
<organism evidence="2 3">
    <name type="scientific">Bradyrhizobium japonicum</name>
    <dbReference type="NCBI Taxonomy" id="375"/>
    <lineage>
        <taxon>Bacteria</taxon>
        <taxon>Pseudomonadati</taxon>
        <taxon>Pseudomonadota</taxon>
        <taxon>Alphaproteobacteria</taxon>
        <taxon>Hyphomicrobiales</taxon>
        <taxon>Nitrobacteraceae</taxon>
        <taxon>Bradyrhizobium</taxon>
    </lineage>
</organism>
<dbReference type="AlphaFoldDB" id="A0A0A3XKJ4"/>
<dbReference type="EMBL" id="JRPN01000042">
    <property type="protein sequence ID" value="KGT73671.1"/>
    <property type="molecule type" value="Genomic_DNA"/>
</dbReference>